<protein>
    <submittedName>
        <fullName evidence="2">Uncharacterized protein</fullName>
    </submittedName>
</protein>
<proteinExistence type="predicted"/>
<evidence type="ECO:0000256" key="1">
    <source>
        <dbReference type="SAM" id="MobiDB-lite"/>
    </source>
</evidence>
<keyword evidence="3" id="KW-1185">Reference proteome</keyword>
<dbReference type="EMBL" id="GL883091">
    <property type="protein sequence ID" value="EGG12367.1"/>
    <property type="molecule type" value="Genomic_DNA"/>
</dbReference>
<evidence type="ECO:0000313" key="2">
    <source>
        <dbReference type="EMBL" id="EGG12367.1"/>
    </source>
</evidence>
<gene>
    <name evidence="2" type="ORF">MELLADRAFT_89090</name>
</gene>
<name>F4R6Z5_MELLP</name>
<feature type="region of interest" description="Disordered" evidence="1">
    <location>
        <begin position="35"/>
        <end position="77"/>
    </location>
</feature>
<dbReference type="KEGG" id="mlr:MELLADRAFT_89090"/>
<dbReference type="RefSeq" id="XP_007404742.1">
    <property type="nucleotide sequence ID" value="XM_007404680.1"/>
</dbReference>
<dbReference type="GeneID" id="18935083"/>
<dbReference type="Proteomes" id="UP000001072">
    <property type="component" value="Unassembled WGS sequence"/>
</dbReference>
<dbReference type="VEuPathDB" id="FungiDB:MELLADRAFT_89090"/>
<dbReference type="AlphaFoldDB" id="F4R6Z5"/>
<dbReference type="InParanoid" id="F4R6Z5"/>
<evidence type="ECO:0000313" key="3">
    <source>
        <dbReference type="Proteomes" id="UP000001072"/>
    </source>
</evidence>
<dbReference type="HOGENOM" id="CLU_1409063_0_0_1"/>
<accession>F4R6Z5</accession>
<organism evidence="3">
    <name type="scientific">Melampsora larici-populina (strain 98AG31 / pathotype 3-4-7)</name>
    <name type="common">Poplar leaf rust fungus</name>
    <dbReference type="NCBI Taxonomy" id="747676"/>
    <lineage>
        <taxon>Eukaryota</taxon>
        <taxon>Fungi</taxon>
        <taxon>Dikarya</taxon>
        <taxon>Basidiomycota</taxon>
        <taxon>Pucciniomycotina</taxon>
        <taxon>Pucciniomycetes</taxon>
        <taxon>Pucciniales</taxon>
        <taxon>Melampsoraceae</taxon>
        <taxon>Melampsora</taxon>
    </lineage>
</organism>
<reference evidence="3" key="1">
    <citation type="journal article" date="2011" name="Proc. Natl. Acad. Sci. U.S.A.">
        <title>Obligate biotrophy features unraveled by the genomic analysis of rust fungi.</title>
        <authorList>
            <person name="Duplessis S."/>
            <person name="Cuomo C.A."/>
            <person name="Lin Y.-C."/>
            <person name="Aerts A."/>
            <person name="Tisserant E."/>
            <person name="Veneault-Fourrey C."/>
            <person name="Joly D.L."/>
            <person name="Hacquard S."/>
            <person name="Amselem J."/>
            <person name="Cantarel B.L."/>
            <person name="Chiu R."/>
            <person name="Coutinho P.M."/>
            <person name="Feau N."/>
            <person name="Field M."/>
            <person name="Frey P."/>
            <person name="Gelhaye E."/>
            <person name="Goldberg J."/>
            <person name="Grabherr M.G."/>
            <person name="Kodira C.D."/>
            <person name="Kohler A."/>
            <person name="Kuees U."/>
            <person name="Lindquist E.A."/>
            <person name="Lucas S.M."/>
            <person name="Mago R."/>
            <person name="Mauceli E."/>
            <person name="Morin E."/>
            <person name="Murat C."/>
            <person name="Pangilinan J.L."/>
            <person name="Park R."/>
            <person name="Pearson M."/>
            <person name="Quesneville H."/>
            <person name="Rouhier N."/>
            <person name="Sakthikumar S."/>
            <person name="Salamov A.A."/>
            <person name="Schmutz J."/>
            <person name="Selles B."/>
            <person name="Shapiro H."/>
            <person name="Tanguay P."/>
            <person name="Tuskan G.A."/>
            <person name="Henrissat B."/>
            <person name="Van de Peer Y."/>
            <person name="Rouze P."/>
            <person name="Ellis J.G."/>
            <person name="Dodds P.N."/>
            <person name="Schein J.E."/>
            <person name="Zhong S."/>
            <person name="Hamelin R.C."/>
            <person name="Grigoriev I.V."/>
            <person name="Szabo L.J."/>
            <person name="Martin F."/>
        </authorList>
    </citation>
    <scope>NUCLEOTIDE SEQUENCE [LARGE SCALE GENOMIC DNA]</scope>
    <source>
        <strain evidence="3">98AG31 / pathotype 3-4-7</strain>
    </source>
</reference>
<sequence>MAPSTYAYRAEIAKSRVIHKGTKVQDRVQLRYPSGSTSKAVFAGGSGTSSKTPDVKPCPSPEKKRASPSEDDEDDTPLAFYNRELKKVKVAKVETDPNFWVPDPSEDDIVLSSELEMLEKHEYELDKFLMECGLSTRPIRKIMKKAKIQTWSDLVPCSQMTESTLTTLGIKQDDAAIILAKAQEWNEEALNSIDYTSTSLSQLSQILDVKV</sequence>